<accession>A0AA40F7R2</accession>
<feature type="non-terminal residue" evidence="1">
    <location>
        <position position="1"/>
    </location>
</feature>
<dbReference type="InterPro" id="IPR029033">
    <property type="entry name" value="His_PPase_superfam"/>
</dbReference>
<dbReference type="SUPFAM" id="SSF53254">
    <property type="entry name" value="Phosphoglycerate mutase-like"/>
    <property type="match status" value="1"/>
</dbReference>
<comment type="caution">
    <text evidence="1">The sequence shown here is derived from an EMBL/GenBank/DDBJ whole genome shotgun (WGS) entry which is preliminary data.</text>
</comment>
<gene>
    <name evidence="1" type="ORF">B0T18DRAFT_308265</name>
</gene>
<protein>
    <submittedName>
        <fullName evidence="1">Histidine phosphatase superfamily</fullName>
    </submittedName>
</protein>
<dbReference type="InterPro" id="IPR050275">
    <property type="entry name" value="PGM_Phosphatase"/>
</dbReference>
<sequence length="289" mass="32722">YSTPLGFFLQEDSSINPSPPDYTKVSYGLLNRSYPTDQKYDPSLTKPLWPRFTNYLTALNSNTTDIKYKLLYLARHGEAYHNVAQSYYGTKCWDCYWSRQSGNGTATWLDAEMTPRGVTQILASNIFWRDVALAEEIPFPQSFYVGPMARTLATANLTFASHPAWNDSRRFAPSVKESLRETINQCTCAWRHSRSWIAERFPDYQFEEGFSEVDELFTGETIESASAQALRMKGFLDDIFENDGSLVVSVTMHGVNLNPLLSVVGHPNSMFTITTGQAVAVLVRAKREE</sequence>
<proteinExistence type="predicted"/>
<dbReference type="Proteomes" id="UP001172155">
    <property type="component" value="Unassembled WGS sequence"/>
</dbReference>
<dbReference type="Gene3D" id="3.40.50.1240">
    <property type="entry name" value="Phosphoglycerate mutase-like"/>
    <property type="match status" value="1"/>
</dbReference>
<feature type="non-terminal residue" evidence="1">
    <location>
        <position position="289"/>
    </location>
</feature>
<dbReference type="AlphaFoldDB" id="A0AA40F7R2"/>
<dbReference type="GO" id="GO:0005737">
    <property type="term" value="C:cytoplasm"/>
    <property type="evidence" value="ECO:0007669"/>
    <property type="project" value="TreeGrafter"/>
</dbReference>
<name>A0AA40F7R2_9PEZI</name>
<keyword evidence="2" id="KW-1185">Reference proteome</keyword>
<evidence type="ECO:0000313" key="1">
    <source>
        <dbReference type="EMBL" id="KAK0752750.1"/>
    </source>
</evidence>
<dbReference type="InterPro" id="IPR013078">
    <property type="entry name" value="His_Pase_superF_clade-1"/>
</dbReference>
<reference evidence="1" key="1">
    <citation type="submission" date="2023-06" db="EMBL/GenBank/DDBJ databases">
        <title>Genome-scale phylogeny and comparative genomics of the fungal order Sordariales.</title>
        <authorList>
            <consortium name="Lawrence Berkeley National Laboratory"/>
            <person name="Hensen N."/>
            <person name="Bonometti L."/>
            <person name="Westerberg I."/>
            <person name="Brannstrom I.O."/>
            <person name="Guillou S."/>
            <person name="Cros-Aarteil S."/>
            <person name="Calhoun S."/>
            <person name="Haridas S."/>
            <person name="Kuo A."/>
            <person name="Mondo S."/>
            <person name="Pangilinan J."/>
            <person name="Riley R."/>
            <person name="LaButti K."/>
            <person name="Andreopoulos B."/>
            <person name="Lipzen A."/>
            <person name="Chen C."/>
            <person name="Yanf M."/>
            <person name="Daum C."/>
            <person name="Ng V."/>
            <person name="Clum A."/>
            <person name="Steindorff A."/>
            <person name="Ohm R."/>
            <person name="Martin F."/>
            <person name="Silar P."/>
            <person name="Natvig D."/>
            <person name="Lalanne C."/>
            <person name="Gautier V."/>
            <person name="Ament-velasquez S.L."/>
            <person name="Kruys A."/>
            <person name="Hutchinson M.I."/>
            <person name="Powell A.J."/>
            <person name="Barry K."/>
            <person name="Miller A.N."/>
            <person name="Grigoriev I.V."/>
            <person name="Debuchy R."/>
            <person name="Gladieux P."/>
            <person name="Thoren M.H."/>
            <person name="Johannesson H."/>
        </authorList>
    </citation>
    <scope>NUCLEOTIDE SEQUENCE</scope>
    <source>
        <strain evidence="1">SMH3187-1</strain>
    </source>
</reference>
<dbReference type="EMBL" id="JAUKUD010000001">
    <property type="protein sequence ID" value="KAK0752750.1"/>
    <property type="molecule type" value="Genomic_DNA"/>
</dbReference>
<organism evidence="1 2">
    <name type="scientific">Schizothecium vesticola</name>
    <dbReference type="NCBI Taxonomy" id="314040"/>
    <lineage>
        <taxon>Eukaryota</taxon>
        <taxon>Fungi</taxon>
        <taxon>Dikarya</taxon>
        <taxon>Ascomycota</taxon>
        <taxon>Pezizomycotina</taxon>
        <taxon>Sordariomycetes</taxon>
        <taxon>Sordariomycetidae</taxon>
        <taxon>Sordariales</taxon>
        <taxon>Schizotheciaceae</taxon>
        <taxon>Schizothecium</taxon>
    </lineage>
</organism>
<dbReference type="PANTHER" id="PTHR48100">
    <property type="entry name" value="BROAD-SPECIFICITY PHOSPHATASE YOR283W-RELATED"/>
    <property type="match status" value="1"/>
</dbReference>
<dbReference type="Pfam" id="PF00300">
    <property type="entry name" value="His_Phos_1"/>
    <property type="match status" value="1"/>
</dbReference>
<dbReference type="GO" id="GO:0016791">
    <property type="term" value="F:phosphatase activity"/>
    <property type="evidence" value="ECO:0007669"/>
    <property type="project" value="TreeGrafter"/>
</dbReference>
<evidence type="ECO:0000313" key="2">
    <source>
        <dbReference type="Proteomes" id="UP001172155"/>
    </source>
</evidence>
<dbReference type="PANTHER" id="PTHR48100:SF1">
    <property type="entry name" value="HISTIDINE PHOSPHATASE FAMILY PROTEIN-RELATED"/>
    <property type="match status" value="1"/>
</dbReference>